<dbReference type="STRING" id="765257.A0A0C9Y1M6"/>
<keyword evidence="1" id="KW-1133">Transmembrane helix</keyword>
<dbReference type="AlphaFoldDB" id="A0A0C9Y1M6"/>
<feature type="transmembrane region" description="Helical" evidence="1">
    <location>
        <begin position="105"/>
        <end position="126"/>
    </location>
</feature>
<evidence type="ECO:0000313" key="4">
    <source>
        <dbReference type="Proteomes" id="UP000054018"/>
    </source>
</evidence>
<organism evidence="3 4">
    <name type="scientific">Pisolithus microcarpus 441</name>
    <dbReference type="NCBI Taxonomy" id="765257"/>
    <lineage>
        <taxon>Eukaryota</taxon>
        <taxon>Fungi</taxon>
        <taxon>Dikarya</taxon>
        <taxon>Basidiomycota</taxon>
        <taxon>Agaricomycotina</taxon>
        <taxon>Agaricomycetes</taxon>
        <taxon>Agaricomycetidae</taxon>
        <taxon>Boletales</taxon>
        <taxon>Sclerodermatineae</taxon>
        <taxon>Pisolithaceae</taxon>
        <taxon>Pisolithus</taxon>
    </lineage>
</organism>
<feature type="transmembrane region" description="Helical" evidence="1">
    <location>
        <begin position="72"/>
        <end position="93"/>
    </location>
</feature>
<dbReference type="Pfam" id="PF20151">
    <property type="entry name" value="DUF6533"/>
    <property type="match status" value="1"/>
</dbReference>
<keyword evidence="4" id="KW-1185">Reference proteome</keyword>
<dbReference type="EMBL" id="KN833801">
    <property type="protein sequence ID" value="KIK18595.1"/>
    <property type="molecule type" value="Genomic_DNA"/>
</dbReference>
<protein>
    <recommendedName>
        <fullName evidence="2">DUF6533 domain-containing protein</fullName>
    </recommendedName>
</protein>
<feature type="transmembrane region" description="Helical" evidence="1">
    <location>
        <begin position="138"/>
        <end position="159"/>
    </location>
</feature>
<proteinExistence type="predicted"/>
<dbReference type="Proteomes" id="UP000054018">
    <property type="component" value="Unassembled WGS sequence"/>
</dbReference>
<reference evidence="4" key="2">
    <citation type="submission" date="2015-01" db="EMBL/GenBank/DDBJ databases">
        <title>Evolutionary Origins and Diversification of the Mycorrhizal Mutualists.</title>
        <authorList>
            <consortium name="DOE Joint Genome Institute"/>
            <consortium name="Mycorrhizal Genomics Consortium"/>
            <person name="Kohler A."/>
            <person name="Kuo A."/>
            <person name="Nagy L.G."/>
            <person name="Floudas D."/>
            <person name="Copeland A."/>
            <person name="Barry K.W."/>
            <person name="Cichocki N."/>
            <person name="Veneault-Fourrey C."/>
            <person name="LaButti K."/>
            <person name="Lindquist E.A."/>
            <person name="Lipzen A."/>
            <person name="Lundell T."/>
            <person name="Morin E."/>
            <person name="Murat C."/>
            <person name="Riley R."/>
            <person name="Ohm R."/>
            <person name="Sun H."/>
            <person name="Tunlid A."/>
            <person name="Henrissat B."/>
            <person name="Grigoriev I.V."/>
            <person name="Hibbett D.S."/>
            <person name="Martin F."/>
        </authorList>
    </citation>
    <scope>NUCLEOTIDE SEQUENCE [LARGE SCALE GENOMIC DNA]</scope>
    <source>
        <strain evidence="4">441</strain>
    </source>
</reference>
<dbReference type="InterPro" id="IPR045340">
    <property type="entry name" value="DUF6533"/>
</dbReference>
<reference evidence="3 4" key="1">
    <citation type="submission" date="2014-04" db="EMBL/GenBank/DDBJ databases">
        <authorList>
            <consortium name="DOE Joint Genome Institute"/>
            <person name="Kuo A."/>
            <person name="Kohler A."/>
            <person name="Costa M.D."/>
            <person name="Nagy L.G."/>
            <person name="Floudas D."/>
            <person name="Copeland A."/>
            <person name="Barry K.W."/>
            <person name="Cichocki N."/>
            <person name="Veneault-Fourrey C."/>
            <person name="LaButti K."/>
            <person name="Lindquist E.A."/>
            <person name="Lipzen A."/>
            <person name="Lundell T."/>
            <person name="Morin E."/>
            <person name="Murat C."/>
            <person name="Sun H."/>
            <person name="Tunlid A."/>
            <person name="Henrissat B."/>
            <person name="Grigoriev I.V."/>
            <person name="Hibbett D.S."/>
            <person name="Martin F."/>
            <person name="Nordberg H.P."/>
            <person name="Cantor M.N."/>
            <person name="Hua S.X."/>
        </authorList>
    </citation>
    <scope>NUCLEOTIDE SEQUENCE [LARGE SCALE GENOMIC DNA]</scope>
    <source>
        <strain evidence="3 4">441</strain>
    </source>
</reference>
<dbReference type="HOGENOM" id="CLU_035509_10_5_1"/>
<gene>
    <name evidence="3" type="ORF">PISMIDRAFT_181168</name>
</gene>
<keyword evidence="1" id="KW-0812">Transmembrane</keyword>
<name>A0A0C9Y1M6_9AGAM</name>
<dbReference type="OrthoDB" id="2637653at2759"/>
<evidence type="ECO:0000256" key="1">
    <source>
        <dbReference type="SAM" id="Phobius"/>
    </source>
</evidence>
<evidence type="ECO:0000259" key="2">
    <source>
        <dbReference type="Pfam" id="PF20151"/>
    </source>
</evidence>
<accession>A0A0C9Y1M6</accession>
<feature type="domain" description="DUF6533" evidence="2">
    <location>
        <begin position="34"/>
        <end position="79"/>
    </location>
</feature>
<sequence>MRTLRRQCQSPFPCTIMADTITGSTVAAMRNIYYHSLATLTLSFWDFLMTFGDEVHYIWPMRKKHAFKWLYIFHRHFLLASHIACQIVLPLLPAESSPTARDSRTLLMVMTILIECANFSLEYILAFRVFALFGRRPWVWRLLGCLILVEIVCCTPTTFSSFQSYAGGMLFQLSPDVNIQMAFTIVVHSTLISLTVAKHISIAGTRGIGGKVISQFTRDGTVAYLMVVGKPHL</sequence>
<feature type="transmembrane region" description="Helical" evidence="1">
    <location>
        <begin position="179"/>
        <end position="197"/>
    </location>
</feature>
<evidence type="ECO:0000313" key="3">
    <source>
        <dbReference type="EMBL" id="KIK18595.1"/>
    </source>
</evidence>
<keyword evidence="1" id="KW-0472">Membrane</keyword>